<keyword evidence="7" id="KW-1185">Reference proteome</keyword>
<name>A0A211Z048_9PROT</name>
<dbReference type="EMBL" id="NHON01000131">
    <property type="protein sequence ID" value="OWJ58629.1"/>
    <property type="molecule type" value="Genomic_DNA"/>
</dbReference>
<dbReference type="AlphaFoldDB" id="A0A211Z048"/>
<dbReference type="GO" id="GO:0005737">
    <property type="term" value="C:cytoplasm"/>
    <property type="evidence" value="ECO:0007669"/>
    <property type="project" value="TreeGrafter"/>
</dbReference>
<feature type="domain" description="VWFA" evidence="5">
    <location>
        <begin position="36"/>
        <end position="223"/>
    </location>
</feature>
<feature type="chain" id="PRO_5012284346" description="VWFA domain-containing protein" evidence="4">
    <location>
        <begin position="23"/>
        <end position="372"/>
    </location>
</feature>
<dbReference type="InterPro" id="IPR036465">
    <property type="entry name" value="vWFA_dom_sf"/>
</dbReference>
<evidence type="ECO:0000256" key="1">
    <source>
        <dbReference type="ARBA" id="ARBA00004613"/>
    </source>
</evidence>
<evidence type="ECO:0000256" key="3">
    <source>
        <dbReference type="ARBA" id="ARBA00022729"/>
    </source>
</evidence>
<keyword evidence="3 4" id="KW-0732">Signal</keyword>
<dbReference type="CDD" id="cd00198">
    <property type="entry name" value="vWFA"/>
    <property type="match status" value="1"/>
</dbReference>
<dbReference type="RefSeq" id="WP_088157153.1">
    <property type="nucleotide sequence ID" value="NZ_NHON01000131.1"/>
</dbReference>
<comment type="subcellular location">
    <subcellularLocation>
        <location evidence="1">Secreted</location>
    </subcellularLocation>
</comment>
<dbReference type="Gene3D" id="3.40.50.410">
    <property type="entry name" value="von Willebrand factor, type A domain"/>
    <property type="match status" value="1"/>
</dbReference>
<dbReference type="PANTHER" id="PTHR47763:SF1">
    <property type="entry name" value="DUF659 DOMAIN-CONTAINING PROTEIN"/>
    <property type="match status" value="1"/>
</dbReference>
<dbReference type="GO" id="GO:0004674">
    <property type="term" value="F:protein serine/threonine kinase activity"/>
    <property type="evidence" value="ECO:0007669"/>
    <property type="project" value="TreeGrafter"/>
</dbReference>
<organism evidence="6 7">
    <name type="scientific">Inquilinus limosus</name>
    <dbReference type="NCBI Taxonomy" id="171674"/>
    <lineage>
        <taxon>Bacteria</taxon>
        <taxon>Pseudomonadati</taxon>
        <taxon>Pseudomonadota</taxon>
        <taxon>Alphaproteobacteria</taxon>
        <taxon>Rhodospirillales</taxon>
        <taxon>Rhodospirillaceae</taxon>
        <taxon>Inquilinus</taxon>
    </lineage>
</organism>
<evidence type="ECO:0000256" key="2">
    <source>
        <dbReference type="ARBA" id="ARBA00022525"/>
    </source>
</evidence>
<dbReference type="InterPro" id="IPR052969">
    <property type="entry name" value="Thr-specific_kinase-like"/>
</dbReference>
<dbReference type="PROSITE" id="PS50234">
    <property type="entry name" value="VWFA"/>
    <property type="match status" value="1"/>
</dbReference>
<dbReference type="Pfam" id="PF25106">
    <property type="entry name" value="VWA_4"/>
    <property type="match status" value="1"/>
</dbReference>
<accession>A0A211Z048</accession>
<gene>
    <name evidence="6" type="ORF">BWR60_33220</name>
</gene>
<dbReference type="InterPro" id="IPR056861">
    <property type="entry name" value="HMCN1-like_VWA"/>
</dbReference>
<evidence type="ECO:0000313" key="7">
    <source>
        <dbReference type="Proteomes" id="UP000196655"/>
    </source>
</evidence>
<sequence length="372" mass="40220">MFKRLIACTLLLGTALATPAWAAQGQGTGQDRPRVEVAFVLDTTGSMAGLIDGAKRKIWSIATSIVETNPKAEIRMALVIYRDRGDDYVARTYDLTTDIQGLYGDLLQLRADGGGDWPESVNEALHASVHKLRWSRDQATRKIVFVVGDAPPHMDYANAPQYPEVVAAARRDGIVVNAVQAGDAGDTRQIWQDIARQGAGRYIPIPQDGGQMVVIETPFDGDIILLQRRIDATVIPYGSARQQDSVQGKIEQRAAAPASVQAENSIFYNKRAGRSEVVTGAGDLVADIAAGATSLSAVPEDELPEVLKGKSAAERQAYVERQRTERAALAAQMAELVGKRDAYIAEQSKQSAAASTDSFDRAVEDTLRTQLQ</sequence>
<protein>
    <recommendedName>
        <fullName evidence="5">VWFA domain-containing protein</fullName>
    </recommendedName>
</protein>
<dbReference type="SMART" id="SM00327">
    <property type="entry name" value="VWA"/>
    <property type="match status" value="1"/>
</dbReference>
<comment type="caution">
    <text evidence="6">The sequence shown here is derived from an EMBL/GenBank/DDBJ whole genome shotgun (WGS) entry which is preliminary data.</text>
</comment>
<feature type="signal peptide" evidence="4">
    <location>
        <begin position="1"/>
        <end position="22"/>
    </location>
</feature>
<reference evidence="7" key="1">
    <citation type="submission" date="2017-05" db="EMBL/GenBank/DDBJ databases">
        <authorList>
            <person name="Macchi M."/>
            <person name="Festa S."/>
            <person name="Coppotelli B.M."/>
            <person name="Morelli I.S."/>
        </authorList>
    </citation>
    <scope>NUCLEOTIDE SEQUENCE [LARGE SCALE GENOMIC DNA]</scope>
    <source>
        <strain evidence="7">I</strain>
    </source>
</reference>
<dbReference type="OrthoDB" id="9801841at2"/>
<dbReference type="PANTHER" id="PTHR47763">
    <property type="entry name" value="ALPHA-PROTEIN KINASE VWKA"/>
    <property type="match status" value="1"/>
</dbReference>
<evidence type="ECO:0000313" key="6">
    <source>
        <dbReference type="EMBL" id="OWJ58629.1"/>
    </source>
</evidence>
<dbReference type="Proteomes" id="UP000196655">
    <property type="component" value="Unassembled WGS sequence"/>
</dbReference>
<evidence type="ECO:0000256" key="4">
    <source>
        <dbReference type="SAM" id="SignalP"/>
    </source>
</evidence>
<dbReference type="SUPFAM" id="SSF53300">
    <property type="entry name" value="vWA-like"/>
    <property type="match status" value="1"/>
</dbReference>
<keyword evidence="2" id="KW-0964">Secreted</keyword>
<evidence type="ECO:0000259" key="5">
    <source>
        <dbReference type="PROSITE" id="PS50234"/>
    </source>
</evidence>
<proteinExistence type="predicted"/>
<dbReference type="InterPro" id="IPR002035">
    <property type="entry name" value="VWF_A"/>
</dbReference>